<feature type="compositionally biased region" description="Low complexity" evidence="12">
    <location>
        <begin position="918"/>
        <end position="928"/>
    </location>
</feature>
<proteinExistence type="inferred from homology"/>
<dbReference type="Gene3D" id="1.25.40.1050">
    <property type="match status" value="1"/>
</dbReference>
<sequence length="934" mass="107496">MGVPAFFRWLSRKYPSVIIECVETKQIDADTGKNIYDDGNSPNPNGVEFDNLYLDMNGIIHPCTHPEDKPAPKNEDEMMIAIFDCIDRLMNIVRPRKLLYMAIDGVAPRAKMNQQRSRRFRAAKEAVEKRLEIERIRTELSAKGCVLPPAKEKGEHFDSNCITPGTPFMERLSQCLHYYIHDRLNNNPAWKSLKVILSDANVPGEGEHKIMDFIRKQRSQPDHDPNTQHVLCGADADLIMLGLATHEPNFTIIREEFLPNKPKPCDICNQFGHEMDKCVGLNPSGVANVDFKPDVPIGAEVKFIFVRLSVLREYLKKTLDMPNLPFKYDFERVLDDWVFMCFFVGNDFLPHLPSLEIREGAVDRLVELYKKCVYRTGGYLTDSGEVKLERVQLILSDLGLVEDQIFKERQRREQQFKAREKSKRMRDERYNADAMEQSGAFKLTPLGKANSSLPLIDNYKEHAANLRNLQQANTQQDRRGIKRSASQSSLNNVDDEEEEINDEVRLWEDGFKDRYYESKFDVNKENLDFRYSVALQYVRGLCWVLKYYYQGCASWNWYFPYHYAPFASDFVNISGLSTQFQKGSKPFNPLEQLMGVFPAASSSHVPQPWAELMSDPDSDIIDFYPEDFKIDLNGKKFAWQGVALLPFVDESRLFNALKPYYGLLTEAEIKRNKQGDCRLYVTRGNSKFKFLSLQYKNKLFGKTSEVPIVIDGMRGIVLESEQNVPQKGTLLSAIISLHDLNDNEVVTVRFRDPAYDEDFIFPANRLPKAIDPPNILAPESRDANYRPKIGFNHNLPQAYIGQGGHRMLNSTLGHEFKRDGLEGGQNYGNYQQQSYQYQGHSTNQYQGYQRNQYQRQQPSHQNNSSGNWRSGSVGNYGGGYYGYNQQAPHQNNNGASSSGSRYQYNHRPQQQPNYFGSNPFNAPNNRYNNNHRRN</sequence>
<dbReference type="InterPro" id="IPR041412">
    <property type="entry name" value="Xrn1_helical"/>
</dbReference>
<evidence type="ECO:0000256" key="5">
    <source>
        <dbReference type="ARBA" id="ARBA00022723"/>
    </source>
</evidence>
<dbReference type="Proteomes" id="UP000091820">
    <property type="component" value="Unassembled WGS sequence"/>
</dbReference>
<reference evidence="16" key="1">
    <citation type="submission" date="2014-03" db="EMBL/GenBank/DDBJ databases">
        <authorList>
            <person name="Aksoy S."/>
            <person name="Warren W."/>
            <person name="Wilson R.K."/>
        </authorList>
    </citation>
    <scope>NUCLEOTIDE SEQUENCE [LARGE SCALE GENOMIC DNA]</scope>
    <source>
        <strain evidence="16">IAEA</strain>
    </source>
</reference>
<evidence type="ECO:0000256" key="9">
    <source>
        <dbReference type="ARBA" id="ARBA00022839"/>
    </source>
</evidence>
<feature type="region of interest" description="Disordered" evidence="12">
    <location>
        <begin position="471"/>
        <end position="497"/>
    </location>
</feature>
<evidence type="ECO:0000256" key="12">
    <source>
        <dbReference type="SAM" id="MobiDB-lite"/>
    </source>
</evidence>
<dbReference type="GO" id="GO:0008270">
    <property type="term" value="F:zinc ion binding"/>
    <property type="evidence" value="ECO:0007669"/>
    <property type="project" value="UniProtKB-KW"/>
</dbReference>
<comment type="subcellular location">
    <subcellularLocation>
        <location evidence="1">Nucleus</location>
    </subcellularLocation>
</comment>
<dbReference type="FunFam" id="3.40.50.12390:FF:000003">
    <property type="entry name" value="5'-3' exoribonuclease"/>
    <property type="match status" value="1"/>
</dbReference>
<dbReference type="EnsemblMetazoa" id="GBRI005615-RA">
    <property type="protein sequence ID" value="GBRI005615-PA"/>
    <property type="gene ID" value="GBRI005615"/>
</dbReference>
<comment type="similarity">
    <text evidence="2 11">Belongs to the 5'-3' exonuclease family. XRN2/RAT1 subfamily.</text>
</comment>
<keyword evidence="8" id="KW-0862">Zinc</keyword>
<organism evidence="15 16">
    <name type="scientific">Glossina brevipalpis</name>
    <dbReference type="NCBI Taxonomy" id="37001"/>
    <lineage>
        <taxon>Eukaryota</taxon>
        <taxon>Metazoa</taxon>
        <taxon>Ecdysozoa</taxon>
        <taxon>Arthropoda</taxon>
        <taxon>Hexapoda</taxon>
        <taxon>Insecta</taxon>
        <taxon>Pterygota</taxon>
        <taxon>Neoptera</taxon>
        <taxon>Endopterygota</taxon>
        <taxon>Diptera</taxon>
        <taxon>Brachycera</taxon>
        <taxon>Muscomorpha</taxon>
        <taxon>Hippoboscoidea</taxon>
        <taxon>Glossinidae</taxon>
        <taxon>Glossina</taxon>
    </lineage>
</organism>
<evidence type="ECO:0000256" key="4">
    <source>
        <dbReference type="ARBA" id="ARBA00022722"/>
    </source>
</evidence>
<dbReference type="PANTHER" id="PTHR12341">
    <property type="entry name" value="5'-&gt;3' EXORIBONUCLEASE"/>
    <property type="match status" value="1"/>
</dbReference>
<evidence type="ECO:0000256" key="6">
    <source>
        <dbReference type="ARBA" id="ARBA00022771"/>
    </source>
</evidence>
<evidence type="ECO:0000256" key="3">
    <source>
        <dbReference type="ARBA" id="ARBA00022664"/>
    </source>
</evidence>
<keyword evidence="6" id="KW-0863">Zinc-finger</keyword>
<keyword evidence="16" id="KW-1185">Reference proteome</keyword>
<feature type="domain" description="Xrn1 helical" evidence="14">
    <location>
        <begin position="327"/>
        <end position="779"/>
    </location>
</feature>
<dbReference type="CDD" id="cd18673">
    <property type="entry name" value="PIN_XRN1-2-like"/>
    <property type="match status" value="1"/>
</dbReference>
<evidence type="ECO:0000313" key="16">
    <source>
        <dbReference type="Proteomes" id="UP000091820"/>
    </source>
</evidence>
<dbReference type="InterPro" id="IPR004859">
    <property type="entry name" value="Xrn1_N"/>
</dbReference>
<dbReference type="InterPro" id="IPR017151">
    <property type="entry name" value="Xrn2/3/4"/>
</dbReference>
<dbReference type="GO" id="GO:0003723">
    <property type="term" value="F:RNA binding"/>
    <property type="evidence" value="ECO:0007669"/>
    <property type="project" value="TreeGrafter"/>
</dbReference>
<evidence type="ECO:0000256" key="7">
    <source>
        <dbReference type="ARBA" id="ARBA00022801"/>
    </source>
</evidence>
<name>A0A1A9W436_9MUSC</name>
<accession>A0A1A9W436</accession>
<dbReference type="Gene3D" id="3.40.50.12390">
    <property type="match status" value="2"/>
</dbReference>
<evidence type="ECO:0000256" key="1">
    <source>
        <dbReference type="ARBA" id="ARBA00004123"/>
    </source>
</evidence>
<feature type="compositionally biased region" description="Polar residues" evidence="12">
    <location>
        <begin position="885"/>
        <end position="916"/>
    </location>
</feature>
<dbReference type="PIRSF" id="PIRSF037239">
    <property type="entry name" value="Exonuclease_Xrn2"/>
    <property type="match status" value="1"/>
</dbReference>
<feature type="region of interest" description="Disordered" evidence="12">
    <location>
        <begin position="851"/>
        <end position="934"/>
    </location>
</feature>
<dbReference type="InterPro" id="IPR027073">
    <property type="entry name" value="5_3_exoribonuclease"/>
</dbReference>
<evidence type="ECO:0000256" key="10">
    <source>
        <dbReference type="ARBA" id="ARBA00023242"/>
    </source>
</evidence>
<evidence type="ECO:0000256" key="11">
    <source>
        <dbReference type="PIRNR" id="PIRNR037239"/>
    </source>
</evidence>
<evidence type="ECO:0000256" key="8">
    <source>
        <dbReference type="ARBA" id="ARBA00022833"/>
    </source>
</evidence>
<keyword evidence="7 11" id="KW-0378">Hydrolase</keyword>
<dbReference type="STRING" id="37001.A0A1A9W436"/>
<reference evidence="15" key="2">
    <citation type="submission" date="2020-05" db="UniProtKB">
        <authorList>
            <consortium name="EnsemblMetazoa"/>
        </authorList>
    </citation>
    <scope>IDENTIFICATION</scope>
    <source>
        <strain evidence="15">IAEA</strain>
    </source>
</reference>
<evidence type="ECO:0000259" key="13">
    <source>
        <dbReference type="Pfam" id="PF03159"/>
    </source>
</evidence>
<keyword evidence="10" id="KW-0539">Nucleus</keyword>
<dbReference type="AlphaFoldDB" id="A0A1A9W436"/>
<dbReference type="VEuPathDB" id="VectorBase:GBRI005615"/>
<feature type="compositionally biased region" description="Polar residues" evidence="12">
    <location>
        <begin position="858"/>
        <end position="873"/>
    </location>
</feature>
<dbReference type="GO" id="GO:0005634">
    <property type="term" value="C:nucleus"/>
    <property type="evidence" value="ECO:0007669"/>
    <property type="project" value="UniProtKB-SubCell"/>
</dbReference>
<keyword evidence="5" id="KW-0479">Metal-binding</keyword>
<dbReference type="FunFam" id="1.25.40.1050:FF:000002">
    <property type="entry name" value="5'-3' exoribonuclease"/>
    <property type="match status" value="1"/>
</dbReference>
<comment type="function">
    <text evidence="11">Possesses 5'-&gt;3' exoribonuclease activity. May promote termination of transcription by RNA polymerase II.</text>
</comment>
<dbReference type="GO" id="GO:0000956">
    <property type="term" value="P:nuclear-transcribed mRNA catabolic process"/>
    <property type="evidence" value="ECO:0007669"/>
    <property type="project" value="TreeGrafter"/>
</dbReference>
<evidence type="ECO:0000259" key="14">
    <source>
        <dbReference type="Pfam" id="PF17846"/>
    </source>
</evidence>
<evidence type="ECO:0000256" key="2">
    <source>
        <dbReference type="ARBA" id="ARBA00006994"/>
    </source>
</evidence>
<keyword evidence="9 11" id="KW-0269">Exonuclease</keyword>
<dbReference type="GO" id="GO:0004534">
    <property type="term" value="F:5'-3' RNA exonuclease activity"/>
    <property type="evidence" value="ECO:0007669"/>
    <property type="project" value="UniProtKB-UniRule"/>
</dbReference>
<dbReference type="Pfam" id="PF03159">
    <property type="entry name" value="XRN_N"/>
    <property type="match status" value="1"/>
</dbReference>
<feature type="domain" description="Xrn1 N-terminal" evidence="13">
    <location>
        <begin position="1"/>
        <end position="256"/>
    </location>
</feature>
<dbReference type="PANTHER" id="PTHR12341:SF41">
    <property type="entry name" value="5'-3' EXORIBONUCLEASE 2"/>
    <property type="match status" value="1"/>
</dbReference>
<evidence type="ECO:0000313" key="15">
    <source>
        <dbReference type="EnsemblMetazoa" id="GBRI005615-PA"/>
    </source>
</evidence>
<keyword evidence="4 11" id="KW-0540">Nuclease</keyword>
<keyword evidence="3 11" id="KW-0507">mRNA processing</keyword>
<dbReference type="FunFam" id="3.40.50.12390:FF:000001">
    <property type="entry name" value="5'-3' exoribonuclease"/>
    <property type="match status" value="1"/>
</dbReference>
<dbReference type="GO" id="GO:0006397">
    <property type="term" value="P:mRNA processing"/>
    <property type="evidence" value="ECO:0007669"/>
    <property type="project" value="UniProtKB-UniRule"/>
</dbReference>
<dbReference type="Pfam" id="PF17846">
    <property type="entry name" value="XRN_M"/>
    <property type="match status" value="1"/>
</dbReference>
<dbReference type="EC" id="3.1.13.-" evidence="11"/>
<protein>
    <recommendedName>
        <fullName evidence="11">5'-3' exoribonuclease</fullName>
        <ecNumber evidence="11">3.1.13.-</ecNumber>
    </recommendedName>
</protein>